<organism evidence="1 2">
    <name type="scientific">Chitinophaga sancti</name>
    <dbReference type="NCBI Taxonomy" id="1004"/>
    <lineage>
        <taxon>Bacteria</taxon>
        <taxon>Pseudomonadati</taxon>
        <taxon>Bacteroidota</taxon>
        <taxon>Chitinophagia</taxon>
        <taxon>Chitinophagales</taxon>
        <taxon>Chitinophagaceae</taxon>
        <taxon>Chitinophaga</taxon>
    </lineage>
</organism>
<dbReference type="EMBL" id="CP140154">
    <property type="protein sequence ID" value="WQG89841.1"/>
    <property type="molecule type" value="Genomic_DNA"/>
</dbReference>
<dbReference type="Proteomes" id="UP001326715">
    <property type="component" value="Chromosome"/>
</dbReference>
<evidence type="ECO:0000313" key="2">
    <source>
        <dbReference type="Proteomes" id="UP001326715"/>
    </source>
</evidence>
<evidence type="ECO:0000313" key="1">
    <source>
        <dbReference type="EMBL" id="WQG89841.1"/>
    </source>
</evidence>
<name>A0ABZ0XGT5_9BACT</name>
<reference evidence="1 2" key="1">
    <citation type="submission" date="2023-11" db="EMBL/GenBank/DDBJ databases">
        <title>MicrobeMod: A computational toolkit for identifying prokaryotic methylation and restriction-modification with nanopore sequencing.</title>
        <authorList>
            <person name="Crits-Christoph A."/>
            <person name="Kang S.C."/>
            <person name="Lee H."/>
            <person name="Ostrov N."/>
        </authorList>
    </citation>
    <scope>NUCLEOTIDE SEQUENCE [LARGE SCALE GENOMIC DNA]</scope>
    <source>
        <strain evidence="1 2">ATCC 23090</strain>
    </source>
</reference>
<accession>A0ABZ0XGT5</accession>
<protein>
    <submittedName>
        <fullName evidence="1">Uncharacterized protein</fullName>
    </submittedName>
</protein>
<gene>
    <name evidence="1" type="ORF">SR876_33455</name>
</gene>
<proteinExistence type="predicted"/>
<dbReference type="RefSeq" id="WP_072365567.1">
    <property type="nucleotide sequence ID" value="NZ_CP139972.1"/>
</dbReference>
<keyword evidence="2" id="KW-1185">Reference proteome</keyword>
<sequence>MRTKAIQSPYDYYQLMQQLEEHGKDVYRPEFHIEDINRPVVIKLLAYFLQDQAVAIGDGIDLQKGVP</sequence>